<dbReference type="InterPro" id="IPR043504">
    <property type="entry name" value="Peptidase_S1_PA_chymotrypsin"/>
</dbReference>
<comment type="caution">
    <text evidence="3">The sequence shown here is derived from an EMBL/GenBank/DDBJ whole genome shotgun (WGS) entry which is preliminary data.</text>
</comment>
<accession>A0ABW9YYL4</accession>
<evidence type="ECO:0000313" key="4">
    <source>
        <dbReference type="Proteomes" id="UP000818323"/>
    </source>
</evidence>
<dbReference type="Pfam" id="PF00089">
    <property type="entry name" value="Trypsin"/>
    <property type="match status" value="1"/>
</dbReference>
<dbReference type="EMBL" id="JAAAXJ010000006">
    <property type="protein sequence ID" value="NBJ25471.1"/>
    <property type="molecule type" value="Genomic_DNA"/>
</dbReference>
<organism evidence="3 4">
    <name type="scientific">Microvirga arsenatis</name>
    <dbReference type="NCBI Taxonomy" id="2692265"/>
    <lineage>
        <taxon>Bacteria</taxon>
        <taxon>Pseudomonadati</taxon>
        <taxon>Pseudomonadota</taxon>
        <taxon>Alphaproteobacteria</taxon>
        <taxon>Hyphomicrobiales</taxon>
        <taxon>Methylobacteriaceae</taxon>
        <taxon>Microvirga</taxon>
    </lineage>
</organism>
<dbReference type="Gene3D" id="2.40.10.10">
    <property type="entry name" value="Trypsin-like serine proteases"/>
    <property type="match status" value="1"/>
</dbReference>
<dbReference type="SUPFAM" id="SSF50494">
    <property type="entry name" value="Trypsin-like serine proteases"/>
    <property type="match status" value="1"/>
</dbReference>
<sequence>MAIALTWPVGQAHAIEGGALARANDQLARATVAVGTLAQPDGSFRLGRCSGALIAPDIVLTAAHCIRGNPVGAVVAFYQGSRRIGSASRSSTSKHRCMAPISLPA</sequence>
<protein>
    <submittedName>
        <fullName evidence="3">Trypsin-like serine protease</fullName>
    </submittedName>
</protein>
<evidence type="ECO:0000256" key="1">
    <source>
        <dbReference type="SAM" id="MobiDB-lite"/>
    </source>
</evidence>
<dbReference type="InterPro" id="IPR001254">
    <property type="entry name" value="Trypsin_dom"/>
</dbReference>
<proteinExistence type="predicted"/>
<evidence type="ECO:0000313" key="3">
    <source>
        <dbReference type="EMBL" id="NBJ25471.1"/>
    </source>
</evidence>
<feature type="region of interest" description="Disordered" evidence="1">
    <location>
        <begin position="83"/>
        <end position="105"/>
    </location>
</feature>
<gene>
    <name evidence="3" type="ORF">GR303_14015</name>
</gene>
<dbReference type="Proteomes" id="UP000818323">
    <property type="component" value="Unassembled WGS sequence"/>
</dbReference>
<evidence type="ECO:0000259" key="2">
    <source>
        <dbReference type="Pfam" id="PF00089"/>
    </source>
</evidence>
<reference evidence="3 4" key="1">
    <citation type="submission" date="2020-01" db="EMBL/GenBank/DDBJ databases">
        <title>Microvirga sp. nov., an arsenate reduction bacterium isolated from Tibet hotspring sediments.</title>
        <authorList>
            <person name="Yuan C.-G."/>
        </authorList>
    </citation>
    <scope>NUCLEOTIDE SEQUENCE [LARGE SCALE GENOMIC DNA]</scope>
    <source>
        <strain evidence="3 4">SYSU G3D203</strain>
    </source>
</reference>
<dbReference type="RefSeq" id="WP_161722861.1">
    <property type="nucleotide sequence ID" value="NZ_JAAAXI010000005.1"/>
</dbReference>
<name>A0ABW9YYL4_9HYPH</name>
<feature type="domain" description="Peptidase S1" evidence="2">
    <location>
        <begin position="46"/>
        <end position="72"/>
    </location>
</feature>
<dbReference type="InterPro" id="IPR009003">
    <property type="entry name" value="Peptidase_S1_PA"/>
</dbReference>
<keyword evidence="4" id="KW-1185">Reference proteome</keyword>